<dbReference type="Proteomes" id="UP000178870">
    <property type="component" value="Unassembled WGS sequence"/>
</dbReference>
<dbReference type="InterPro" id="IPR004860">
    <property type="entry name" value="LAGLIDADG_dom"/>
</dbReference>
<dbReference type="SUPFAM" id="SSF55608">
    <property type="entry name" value="Homing endonucleases"/>
    <property type="match status" value="2"/>
</dbReference>
<gene>
    <name evidence="2" type="ORF">A2803_04710</name>
</gene>
<comment type="caution">
    <text evidence="2">The sequence shown here is derived from an EMBL/GenBank/DDBJ whole genome shotgun (WGS) entry which is preliminary data.</text>
</comment>
<dbReference type="AlphaFoldDB" id="A0A1F7Z3F4"/>
<evidence type="ECO:0000313" key="3">
    <source>
        <dbReference type="Proteomes" id="UP000178870"/>
    </source>
</evidence>
<dbReference type="EMBL" id="MGGP01000001">
    <property type="protein sequence ID" value="OGM33468.1"/>
    <property type="molecule type" value="Genomic_DNA"/>
</dbReference>
<proteinExistence type="predicted"/>
<reference evidence="2 3" key="1">
    <citation type="journal article" date="2016" name="Nat. Commun.">
        <title>Thousands of microbial genomes shed light on interconnected biogeochemical processes in an aquifer system.</title>
        <authorList>
            <person name="Anantharaman K."/>
            <person name="Brown C.T."/>
            <person name="Hug L.A."/>
            <person name="Sharon I."/>
            <person name="Castelle C.J."/>
            <person name="Probst A.J."/>
            <person name="Thomas B.C."/>
            <person name="Singh A."/>
            <person name="Wilkins M.J."/>
            <person name="Karaoz U."/>
            <person name="Brodie E.L."/>
            <person name="Williams K.H."/>
            <person name="Hubbard S.S."/>
            <person name="Banfield J.F."/>
        </authorList>
    </citation>
    <scope>NUCLEOTIDE SEQUENCE [LARGE SCALE GENOMIC DNA]</scope>
</reference>
<accession>A0A1F7Z3F4</accession>
<feature type="domain" description="Homing endonuclease LAGLIDADG" evidence="1">
    <location>
        <begin position="348"/>
        <end position="425"/>
    </location>
</feature>
<evidence type="ECO:0000313" key="2">
    <source>
        <dbReference type="EMBL" id="OGM33468.1"/>
    </source>
</evidence>
<organism evidence="2 3">
    <name type="scientific">Candidatus Woesebacteria bacterium RIFCSPHIGHO2_01_FULL_44_21</name>
    <dbReference type="NCBI Taxonomy" id="1802503"/>
    <lineage>
        <taxon>Bacteria</taxon>
        <taxon>Candidatus Woeseibacteriota</taxon>
    </lineage>
</organism>
<dbReference type="GO" id="GO:0004519">
    <property type="term" value="F:endonuclease activity"/>
    <property type="evidence" value="ECO:0007669"/>
    <property type="project" value="InterPro"/>
</dbReference>
<dbReference type="Pfam" id="PF14528">
    <property type="entry name" value="LAGLIDADG_3"/>
    <property type="match status" value="1"/>
</dbReference>
<dbReference type="InterPro" id="IPR027434">
    <property type="entry name" value="Homing_endonucl"/>
</dbReference>
<sequence length="523" mass="60373">MSQFEREGQIYLGREVEPDSEKKEYTIEPSYDAAWFLGVLSTAGYTRIQGKRYAVRLQTQDSELIEKFSALGEQILETKPILYTNEYSDPNRKMSQTVQFSGKKAVTQTGDMRKSIWPATIARNHSWIMEDDIYLWKFIEGMFDASGHIGIAESSKGVRGYLRINCPTQEGLVFINSLLQRLEFRNSQVYLNPKGRVGYIRNYSQEEVVNFSLSINSCITQKQESLEIMRKKGVEIARRKEKSERIEEPSTNLAWTLGVLSAAGHVDPSGGSIGIVNKHEELLKKFLTVGQELFGTTGYRFRLQGKHPAIKFSDTASARIIGDLRFTNWVARVKEKYPWLIDKEYIWDFLRGFFDARGYVSDFNESAASNLLLTHPDKKGCNFLQDILFGLDFSNPIVVKNKTYKQGVRGVLLARNEDIKKFAQSLHSCIPEKEERLEKFRHIIYKESEDHKRIVEAYDKVFEVRRLTGLGLYEISKLPEIASYEIPIATLRKWLFYDANPRNTRRKGFKWTNPIDIKKPDDI</sequence>
<dbReference type="Gene3D" id="3.10.28.10">
    <property type="entry name" value="Homing endonucleases"/>
    <property type="match status" value="2"/>
</dbReference>
<name>A0A1F7Z3F4_9BACT</name>
<evidence type="ECO:0000259" key="1">
    <source>
        <dbReference type="Pfam" id="PF14528"/>
    </source>
</evidence>
<protein>
    <recommendedName>
        <fullName evidence="1">Homing endonuclease LAGLIDADG domain-containing protein</fullName>
    </recommendedName>
</protein>